<sequence>MPRYCTLQQAARQARVHTMVIYWATRAGRLHTTQEHGLYGEKGEMLIHNDCLAAWLDDRHCEHPDPKAPALD</sequence>
<name>A0ABT5TX54_9MICO</name>
<proteinExistence type="predicted"/>
<keyword evidence="2" id="KW-1185">Reference proteome</keyword>
<evidence type="ECO:0000313" key="1">
    <source>
        <dbReference type="EMBL" id="MDD9205735.1"/>
    </source>
</evidence>
<evidence type="ECO:0008006" key="3">
    <source>
        <dbReference type="Google" id="ProtNLM"/>
    </source>
</evidence>
<evidence type="ECO:0000313" key="2">
    <source>
        <dbReference type="Proteomes" id="UP001165561"/>
    </source>
</evidence>
<comment type="caution">
    <text evidence="1">The sequence shown here is derived from an EMBL/GenBank/DDBJ whole genome shotgun (WGS) entry which is preliminary data.</text>
</comment>
<organism evidence="1 2">
    <name type="scientific">Georgenia halotolerans</name>
    <dbReference type="NCBI Taxonomy" id="3028317"/>
    <lineage>
        <taxon>Bacteria</taxon>
        <taxon>Bacillati</taxon>
        <taxon>Actinomycetota</taxon>
        <taxon>Actinomycetes</taxon>
        <taxon>Micrococcales</taxon>
        <taxon>Bogoriellaceae</taxon>
        <taxon>Georgenia</taxon>
    </lineage>
</organism>
<gene>
    <name evidence="1" type="ORF">PU560_04540</name>
</gene>
<protein>
    <recommendedName>
        <fullName evidence="3">DNA-binding protein</fullName>
    </recommendedName>
</protein>
<dbReference type="Proteomes" id="UP001165561">
    <property type="component" value="Unassembled WGS sequence"/>
</dbReference>
<accession>A0ABT5TX54</accession>
<reference evidence="1" key="1">
    <citation type="submission" date="2023-02" db="EMBL/GenBank/DDBJ databases">
        <title>Georgenia sp.10Sc9-8, isolated from a soil sample collected from the Taklamakan desert.</title>
        <authorList>
            <person name="Liu S."/>
        </authorList>
    </citation>
    <scope>NUCLEOTIDE SEQUENCE</scope>
    <source>
        <strain evidence="1">10Sc9-8</strain>
    </source>
</reference>
<dbReference type="EMBL" id="JARACI010000635">
    <property type="protein sequence ID" value="MDD9205735.1"/>
    <property type="molecule type" value="Genomic_DNA"/>
</dbReference>